<evidence type="ECO:0000256" key="3">
    <source>
        <dbReference type="ARBA" id="ARBA00023002"/>
    </source>
</evidence>
<dbReference type="InterPro" id="IPR002347">
    <property type="entry name" value="SDR_fam"/>
</dbReference>
<dbReference type="AlphaFoldDB" id="A0AAE3U9T0"/>
<dbReference type="FunFam" id="3.40.50.720:FF:000374">
    <property type="entry name" value="3-oxoacyl-(Acyl-carrier-protein) reductase"/>
    <property type="match status" value="1"/>
</dbReference>
<dbReference type="Proteomes" id="UP001241110">
    <property type="component" value="Unassembled WGS sequence"/>
</dbReference>
<dbReference type="PANTHER" id="PTHR42879">
    <property type="entry name" value="3-OXOACYL-(ACYL-CARRIER-PROTEIN) REDUCTASE"/>
    <property type="match status" value="1"/>
</dbReference>
<dbReference type="Pfam" id="PF13561">
    <property type="entry name" value="adh_short_C2"/>
    <property type="match status" value="1"/>
</dbReference>
<accession>A0AAE3U9T0</accession>
<keyword evidence="3" id="KW-0560">Oxidoreductase</keyword>
<dbReference type="InterPro" id="IPR036291">
    <property type="entry name" value="NAD(P)-bd_dom_sf"/>
</dbReference>
<reference evidence="4" key="1">
    <citation type="submission" date="2023-05" db="EMBL/GenBank/DDBJ databases">
        <authorList>
            <person name="Zhang X."/>
        </authorList>
    </citation>
    <scope>NUCLEOTIDE SEQUENCE</scope>
    <source>
        <strain evidence="4">YF14B1</strain>
    </source>
</reference>
<evidence type="ECO:0000313" key="4">
    <source>
        <dbReference type="EMBL" id="MDJ1482583.1"/>
    </source>
</evidence>
<evidence type="ECO:0000256" key="1">
    <source>
        <dbReference type="ARBA" id="ARBA00006484"/>
    </source>
</evidence>
<organism evidence="4 5">
    <name type="scientific">Xanthocytophaga flava</name>
    <dbReference type="NCBI Taxonomy" id="3048013"/>
    <lineage>
        <taxon>Bacteria</taxon>
        <taxon>Pseudomonadati</taxon>
        <taxon>Bacteroidota</taxon>
        <taxon>Cytophagia</taxon>
        <taxon>Cytophagales</taxon>
        <taxon>Rhodocytophagaceae</taxon>
        <taxon>Xanthocytophaga</taxon>
    </lineage>
</organism>
<dbReference type="PRINTS" id="PR00080">
    <property type="entry name" value="SDRFAMILY"/>
</dbReference>
<evidence type="ECO:0000313" key="5">
    <source>
        <dbReference type="Proteomes" id="UP001241110"/>
    </source>
</evidence>
<comment type="caution">
    <text evidence="4">The sequence shown here is derived from an EMBL/GenBank/DDBJ whole genome shotgun (WGS) entry which is preliminary data.</text>
</comment>
<evidence type="ECO:0000256" key="2">
    <source>
        <dbReference type="ARBA" id="ARBA00022857"/>
    </source>
</evidence>
<sequence>MTTNKIALVTGGSRGIGKDIALSLAKKGTDVIITYHSQQTEAESVVTQIKDLGRKAAALPLNTADTSSFDAFYTRLTSVLRNTFETDHFDFLINNAGTSHTSPIATQTEEDFDQMYAIHLKGVFFLTQKMLPILNNGGRVINLSSAVARISYPGVSAYSIMKGGVDVFTRNLAAELGPRGITVNAIAPGAVFGGGAMTDTPEMRAFAAQISALGRIALPDDIGGIAAFLCSEDARWINGQRIEATGGVGL</sequence>
<dbReference type="PRINTS" id="PR00081">
    <property type="entry name" value="GDHRDH"/>
</dbReference>
<dbReference type="Gene3D" id="3.40.50.720">
    <property type="entry name" value="NAD(P)-binding Rossmann-like Domain"/>
    <property type="match status" value="1"/>
</dbReference>
<name>A0AAE3U9T0_9BACT</name>
<protein>
    <submittedName>
        <fullName evidence="4">SDR family oxidoreductase</fullName>
    </submittedName>
</protein>
<keyword evidence="2" id="KW-0521">NADP</keyword>
<dbReference type="InterPro" id="IPR050259">
    <property type="entry name" value="SDR"/>
</dbReference>
<dbReference type="SUPFAM" id="SSF51735">
    <property type="entry name" value="NAD(P)-binding Rossmann-fold domains"/>
    <property type="match status" value="1"/>
</dbReference>
<dbReference type="GO" id="GO:0016491">
    <property type="term" value="F:oxidoreductase activity"/>
    <property type="evidence" value="ECO:0007669"/>
    <property type="project" value="UniProtKB-KW"/>
</dbReference>
<dbReference type="PANTHER" id="PTHR42879:SF2">
    <property type="entry name" value="3-OXOACYL-[ACYL-CARRIER-PROTEIN] REDUCTASE FABG"/>
    <property type="match status" value="1"/>
</dbReference>
<dbReference type="EMBL" id="JASJOS010000008">
    <property type="protein sequence ID" value="MDJ1482583.1"/>
    <property type="molecule type" value="Genomic_DNA"/>
</dbReference>
<gene>
    <name evidence="4" type="ORF">QNI16_18915</name>
</gene>
<dbReference type="RefSeq" id="WP_313981846.1">
    <property type="nucleotide sequence ID" value="NZ_JASJOS010000008.1"/>
</dbReference>
<comment type="similarity">
    <text evidence="1">Belongs to the short-chain dehydrogenases/reductases (SDR) family.</text>
</comment>
<proteinExistence type="inferred from homology"/>